<proteinExistence type="predicted"/>
<keyword evidence="2" id="KW-1185">Reference proteome</keyword>
<feature type="non-terminal residue" evidence="1">
    <location>
        <position position="1"/>
    </location>
</feature>
<dbReference type="Proteomes" id="UP001328107">
    <property type="component" value="Unassembled WGS sequence"/>
</dbReference>
<organism evidence="1 2">
    <name type="scientific">Pristionchus mayeri</name>
    <dbReference type="NCBI Taxonomy" id="1317129"/>
    <lineage>
        <taxon>Eukaryota</taxon>
        <taxon>Metazoa</taxon>
        <taxon>Ecdysozoa</taxon>
        <taxon>Nematoda</taxon>
        <taxon>Chromadorea</taxon>
        <taxon>Rhabditida</taxon>
        <taxon>Rhabditina</taxon>
        <taxon>Diplogasteromorpha</taxon>
        <taxon>Diplogasteroidea</taxon>
        <taxon>Neodiplogasteridae</taxon>
        <taxon>Pristionchus</taxon>
    </lineage>
</organism>
<sequence>LLCRPFAFSSFPIIPSSSLPLPAMFALSRLLSIPTACCPSRVNRLAFDGLVDISEEEEEKRRRQLQDLGRLRQYSTPKTPARSQELSIHHCRGAGFYELLSTRVEHNRNCGNTYIRITAKPAANSL</sequence>
<dbReference type="EMBL" id="BTRK01000003">
    <property type="protein sequence ID" value="GMR40535.1"/>
    <property type="molecule type" value="Genomic_DNA"/>
</dbReference>
<gene>
    <name evidence="1" type="ORF">PMAYCL1PPCAC_10730</name>
</gene>
<comment type="caution">
    <text evidence="1">The sequence shown here is derived from an EMBL/GenBank/DDBJ whole genome shotgun (WGS) entry which is preliminary data.</text>
</comment>
<protein>
    <submittedName>
        <fullName evidence="1">Uncharacterized protein</fullName>
    </submittedName>
</protein>
<reference evidence="2" key="1">
    <citation type="submission" date="2022-10" db="EMBL/GenBank/DDBJ databases">
        <title>Genome assembly of Pristionchus species.</title>
        <authorList>
            <person name="Yoshida K."/>
            <person name="Sommer R.J."/>
        </authorList>
    </citation>
    <scope>NUCLEOTIDE SEQUENCE [LARGE SCALE GENOMIC DNA]</scope>
    <source>
        <strain evidence="2">RS5460</strain>
    </source>
</reference>
<name>A0AAN5CD63_9BILA</name>
<dbReference type="AlphaFoldDB" id="A0AAN5CD63"/>
<evidence type="ECO:0000313" key="2">
    <source>
        <dbReference type="Proteomes" id="UP001328107"/>
    </source>
</evidence>
<evidence type="ECO:0000313" key="1">
    <source>
        <dbReference type="EMBL" id="GMR40535.1"/>
    </source>
</evidence>
<feature type="non-terminal residue" evidence="1">
    <location>
        <position position="126"/>
    </location>
</feature>
<accession>A0AAN5CD63</accession>